<dbReference type="EMBL" id="POSK01000022">
    <property type="protein sequence ID" value="PNI01352.1"/>
    <property type="molecule type" value="Genomic_DNA"/>
</dbReference>
<dbReference type="PROSITE" id="PS51257">
    <property type="entry name" value="PROKAR_LIPOPROTEIN"/>
    <property type="match status" value="1"/>
</dbReference>
<name>A0A2J8HSU8_VIBDI</name>
<proteinExistence type="predicted"/>
<dbReference type="Proteomes" id="UP000236449">
    <property type="component" value="Unassembled WGS sequence"/>
</dbReference>
<dbReference type="OrthoDB" id="148878at2"/>
<dbReference type="RefSeq" id="WP_102967253.1">
    <property type="nucleotide sequence ID" value="NZ_POSK01000022.1"/>
</dbReference>
<reference evidence="1 2" key="1">
    <citation type="submission" date="2018-01" db="EMBL/GenBank/DDBJ databases">
        <title>Draft genome sequences of six Vibrio diazotrophicus strains isolated from deep-sea sediments of the Baltic Sea.</title>
        <authorList>
            <person name="Castillo D."/>
            <person name="Vandieken V."/>
            <person name="Chiang O."/>
            <person name="Middelboe M."/>
        </authorList>
    </citation>
    <scope>NUCLEOTIDE SEQUENCE [LARGE SCALE GENOMIC DNA]</scope>
    <source>
        <strain evidence="1 2">60.27F</strain>
    </source>
</reference>
<dbReference type="AlphaFoldDB" id="A0A2J8HSU8"/>
<dbReference type="Pfam" id="PF03891">
    <property type="entry name" value="DUF333"/>
    <property type="match status" value="1"/>
</dbReference>
<sequence length="86" mass="9787">MKKHSFVISALIGSALLVGCSNEPDEYAVKEYEATTSPASLYCVQQGGKLAMVTENDKRVTYCVLSDDEKVEQWEYYENRQEKNKQ</sequence>
<organism evidence="1 2">
    <name type="scientific">Vibrio diazotrophicus</name>
    <dbReference type="NCBI Taxonomy" id="685"/>
    <lineage>
        <taxon>Bacteria</taxon>
        <taxon>Pseudomonadati</taxon>
        <taxon>Pseudomonadota</taxon>
        <taxon>Gammaproteobacteria</taxon>
        <taxon>Vibrionales</taxon>
        <taxon>Vibrionaceae</taxon>
        <taxon>Vibrio</taxon>
    </lineage>
</organism>
<accession>A0A2J8HSU8</accession>
<gene>
    <name evidence="1" type="ORF">C1N32_20435</name>
</gene>
<evidence type="ECO:0000313" key="2">
    <source>
        <dbReference type="Proteomes" id="UP000236449"/>
    </source>
</evidence>
<comment type="caution">
    <text evidence="1">The sequence shown here is derived from an EMBL/GenBank/DDBJ whole genome shotgun (WGS) entry which is preliminary data.</text>
</comment>
<dbReference type="InterPro" id="IPR005590">
    <property type="entry name" value="DUF333"/>
</dbReference>
<protein>
    <submittedName>
        <fullName evidence="1">DUF333 domain-containing protein</fullName>
    </submittedName>
</protein>
<evidence type="ECO:0000313" key="1">
    <source>
        <dbReference type="EMBL" id="PNI01352.1"/>
    </source>
</evidence>